<keyword evidence="3" id="KW-1185">Reference proteome</keyword>
<evidence type="ECO:0000256" key="1">
    <source>
        <dbReference type="SAM" id="Phobius"/>
    </source>
</evidence>
<feature type="transmembrane region" description="Helical" evidence="1">
    <location>
        <begin position="119"/>
        <end position="136"/>
    </location>
</feature>
<dbReference type="RefSeq" id="WP_119664862.1">
    <property type="nucleotide sequence ID" value="NZ_QXJK01000006.1"/>
</dbReference>
<evidence type="ECO:0000313" key="3">
    <source>
        <dbReference type="Proteomes" id="UP000285278"/>
    </source>
</evidence>
<comment type="caution">
    <text evidence="2">The sequence shown here is derived from an EMBL/GenBank/DDBJ whole genome shotgun (WGS) entry which is preliminary data.</text>
</comment>
<dbReference type="OrthoDB" id="4417742at2"/>
<proteinExistence type="predicted"/>
<organism evidence="2 3">
    <name type="scientific">Corynebacterium falsenii</name>
    <dbReference type="NCBI Taxonomy" id="108486"/>
    <lineage>
        <taxon>Bacteria</taxon>
        <taxon>Bacillati</taxon>
        <taxon>Actinomycetota</taxon>
        <taxon>Actinomycetes</taxon>
        <taxon>Mycobacteriales</taxon>
        <taxon>Corynebacteriaceae</taxon>
        <taxon>Corynebacterium</taxon>
    </lineage>
</organism>
<feature type="transmembrane region" description="Helical" evidence="1">
    <location>
        <begin position="96"/>
        <end position="113"/>
    </location>
</feature>
<reference evidence="2 3" key="1">
    <citation type="submission" date="2018-09" db="EMBL/GenBank/DDBJ databases">
        <title>Optimization and identification of Corynebacterium falsenii FN1-14 from fish paste.</title>
        <authorList>
            <person name="Daroonpunt R."/>
            <person name="Tanasupawat S."/>
        </authorList>
    </citation>
    <scope>NUCLEOTIDE SEQUENCE [LARGE SCALE GENOMIC DNA]</scope>
    <source>
        <strain evidence="2 3">FN1-14</strain>
    </source>
</reference>
<protein>
    <submittedName>
        <fullName evidence="2">Uncharacterized protein</fullName>
    </submittedName>
</protein>
<feature type="transmembrane region" description="Helical" evidence="1">
    <location>
        <begin position="47"/>
        <end position="65"/>
    </location>
</feature>
<keyword evidence="1" id="KW-1133">Transmembrane helix</keyword>
<keyword evidence="1" id="KW-0472">Membrane</keyword>
<evidence type="ECO:0000313" key="2">
    <source>
        <dbReference type="EMBL" id="RIX34630.1"/>
    </source>
</evidence>
<gene>
    <name evidence="2" type="ORF">D3M95_07065</name>
</gene>
<dbReference type="Proteomes" id="UP000285278">
    <property type="component" value="Unassembled WGS sequence"/>
</dbReference>
<feature type="transmembrane region" description="Helical" evidence="1">
    <location>
        <begin position="20"/>
        <end position="41"/>
    </location>
</feature>
<keyword evidence="1" id="KW-0812">Transmembrane</keyword>
<name>A0A418Q6L6_9CORY</name>
<dbReference type="EMBL" id="QXJK01000006">
    <property type="protein sequence ID" value="RIX34630.1"/>
    <property type="molecule type" value="Genomic_DNA"/>
</dbReference>
<dbReference type="AlphaFoldDB" id="A0A418Q6L6"/>
<accession>A0A418Q6L6</accession>
<sequence length="261" mass="29310">MKPLDSDTFVDIYRRTKPPWIAQVAVAVLIAAAVVVTASPIKGGLPTLVLAVAFIAVGVVWWFFLRRHGQRGNDYDPLKTDAEAARTPFSWKEEGRFVFLLILSMAPLQFSSVMDSWKFAWSAGALTLVVALWTMFHDTWRPVRYVSPLAIAKAHPEMSLSEPAEWMWGYFYASKLCPRGRQIRSDALTNALAKWSWEPQAALAAVDELCQRGDMVKIRELRSTAENATPVYWLTLTEAGRDRFQARFPVGNNSGKKETSA</sequence>